<evidence type="ECO:0000256" key="3">
    <source>
        <dbReference type="ARBA" id="ARBA00023163"/>
    </source>
</evidence>
<reference evidence="7 8" key="1">
    <citation type="journal article" date="2021" name="Elife">
        <title>Chloroplast acquisition without the gene transfer in kleptoplastic sea slugs, Plakobranchus ocellatus.</title>
        <authorList>
            <person name="Maeda T."/>
            <person name="Takahashi S."/>
            <person name="Yoshida T."/>
            <person name="Shimamura S."/>
            <person name="Takaki Y."/>
            <person name="Nagai Y."/>
            <person name="Toyoda A."/>
            <person name="Suzuki Y."/>
            <person name="Arimoto A."/>
            <person name="Ishii H."/>
            <person name="Satoh N."/>
            <person name="Nishiyama T."/>
            <person name="Hasebe M."/>
            <person name="Maruyama T."/>
            <person name="Minagawa J."/>
            <person name="Obokata J."/>
            <person name="Shigenobu S."/>
        </authorList>
    </citation>
    <scope>NUCLEOTIDE SEQUENCE [LARGE SCALE GENOMIC DNA]</scope>
</reference>
<dbReference type="AlphaFoldDB" id="A0AAV4ALG8"/>
<protein>
    <recommendedName>
        <fullName evidence="6">BHLH domain-containing protein</fullName>
    </recommendedName>
</protein>
<dbReference type="InterPro" id="IPR036638">
    <property type="entry name" value="HLH_DNA-bd_sf"/>
</dbReference>
<dbReference type="SMART" id="SM00353">
    <property type="entry name" value="HLH"/>
    <property type="match status" value="1"/>
</dbReference>
<dbReference type="GO" id="GO:0005634">
    <property type="term" value="C:nucleus"/>
    <property type="evidence" value="ECO:0007669"/>
    <property type="project" value="UniProtKB-SubCell"/>
</dbReference>
<keyword evidence="2" id="KW-0805">Transcription regulation</keyword>
<evidence type="ECO:0000313" key="8">
    <source>
        <dbReference type="Proteomes" id="UP000735302"/>
    </source>
</evidence>
<keyword evidence="4" id="KW-0539">Nucleus</keyword>
<feature type="region of interest" description="Disordered" evidence="5">
    <location>
        <begin position="1"/>
        <end position="35"/>
    </location>
</feature>
<comment type="caution">
    <text evidence="7">The sequence shown here is derived from an EMBL/GenBank/DDBJ whole genome shotgun (WGS) entry which is preliminary data.</text>
</comment>
<dbReference type="Gene3D" id="4.10.280.10">
    <property type="entry name" value="Helix-loop-helix DNA-binding domain"/>
    <property type="match status" value="1"/>
</dbReference>
<dbReference type="GO" id="GO:0046983">
    <property type="term" value="F:protein dimerization activity"/>
    <property type="evidence" value="ECO:0007669"/>
    <property type="project" value="InterPro"/>
</dbReference>
<dbReference type="EMBL" id="BLXT01003952">
    <property type="protein sequence ID" value="GFO08210.1"/>
    <property type="molecule type" value="Genomic_DNA"/>
</dbReference>
<evidence type="ECO:0000256" key="4">
    <source>
        <dbReference type="ARBA" id="ARBA00023242"/>
    </source>
</evidence>
<dbReference type="SUPFAM" id="SSF47459">
    <property type="entry name" value="HLH, helix-loop-helix DNA-binding domain"/>
    <property type="match status" value="1"/>
</dbReference>
<proteinExistence type="predicted"/>
<organism evidence="7 8">
    <name type="scientific">Plakobranchus ocellatus</name>
    <dbReference type="NCBI Taxonomy" id="259542"/>
    <lineage>
        <taxon>Eukaryota</taxon>
        <taxon>Metazoa</taxon>
        <taxon>Spiralia</taxon>
        <taxon>Lophotrochozoa</taxon>
        <taxon>Mollusca</taxon>
        <taxon>Gastropoda</taxon>
        <taxon>Heterobranchia</taxon>
        <taxon>Euthyneura</taxon>
        <taxon>Panpulmonata</taxon>
        <taxon>Sacoglossa</taxon>
        <taxon>Placobranchoidea</taxon>
        <taxon>Plakobranchidae</taxon>
        <taxon>Plakobranchus</taxon>
    </lineage>
</organism>
<evidence type="ECO:0000256" key="5">
    <source>
        <dbReference type="SAM" id="MobiDB-lite"/>
    </source>
</evidence>
<dbReference type="CDD" id="cd11410">
    <property type="entry name" value="bHLH_O_HES"/>
    <property type="match status" value="1"/>
</dbReference>
<dbReference type="InterPro" id="IPR011598">
    <property type="entry name" value="bHLH_dom"/>
</dbReference>
<evidence type="ECO:0000313" key="7">
    <source>
        <dbReference type="EMBL" id="GFO08210.1"/>
    </source>
</evidence>
<dbReference type="PROSITE" id="PS50888">
    <property type="entry name" value="BHLH"/>
    <property type="match status" value="1"/>
</dbReference>
<sequence length="93" mass="10700">MPEGSSGVLADDLRNRNARSRNGTLKRSKPDMEKRRRARINASLAELRALIPDSVRKNNRRFSKMEKADILEMAVQYMRLLHNNTKGKILPLL</sequence>
<accession>A0AAV4ALG8</accession>
<dbReference type="Proteomes" id="UP000735302">
    <property type="component" value="Unassembled WGS sequence"/>
</dbReference>
<dbReference type="Pfam" id="PF00010">
    <property type="entry name" value="HLH"/>
    <property type="match status" value="1"/>
</dbReference>
<gene>
    <name evidence="7" type="ORF">PoB_003471500</name>
</gene>
<evidence type="ECO:0000256" key="2">
    <source>
        <dbReference type="ARBA" id="ARBA00023015"/>
    </source>
</evidence>
<comment type="subcellular location">
    <subcellularLocation>
        <location evidence="1">Nucleus</location>
    </subcellularLocation>
</comment>
<evidence type="ECO:0000256" key="1">
    <source>
        <dbReference type="ARBA" id="ARBA00004123"/>
    </source>
</evidence>
<feature type="compositionally biased region" description="Basic residues" evidence="5">
    <location>
        <begin position="16"/>
        <end position="27"/>
    </location>
</feature>
<name>A0AAV4ALG8_9GAST</name>
<keyword evidence="3" id="KW-0804">Transcription</keyword>
<feature type="domain" description="BHLH" evidence="6">
    <location>
        <begin position="24"/>
        <end position="81"/>
    </location>
</feature>
<keyword evidence="8" id="KW-1185">Reference proteome</keyword>
<evidence type="ECO:0000259" key="6">
    <source>
        <dbReference type="PROSITE" id="PS50888"/>
    </source>
</evidence>
<dbReference type="InterPro" id="IPR050370">
    <property type="entry name" value="HES_HEY"/>
</dbReference>
<dbReference type="PANTHER" id="PTHR10985">
    <property type="entry name" value="BASIC HELIX-LOOP-HELIX TRANSCRIPTION FACTOR, HES-RELATED"/>
    <property type="match status" value="1"/>
</dbReference>